<feature type="region of interest" description="Disordered" evidence="1">
    <location>
        <begin position="138"/>
        <end position="182"/>
    </location>
</feature>
<evidence type="ECO:0000313" key="2">
    <source>
        <dbReference type="EMBL" id="RYU14123.1"/>
    </source>
</evidence>
<proteinExistence type="predicted"/>
<name>A0A4Q5J6L8_9ACTN</name>
<dbReference type="RefSeq" id="WP_129985644.1">
    <property type="nucleotide sequence ID" value="NZ_SDPU01000012.1"/>
</dbReference>
<feature type="compositionally biased region" description="Basic residues" evidence="1">
    <location>
        <begin position="170"/>
        <end position="182"/>
    </location>
</feature>
<sequence length="182" mass="19659">MSEPDLVPALVAELGKKTGVSWLTYASGYDQVRATHAAWHAWVETDDGGALYVVSGGDEQPLPGIEQARRVEVTMRSKENGGRLVTWVADASRVTPDEESWGTVTAALVAGRLNLDDLATAADGWAATSVVTRLAPTGETVERPGELTDASHRAVPRETEATTRGPLPRVLHRRVKRRPRLS</sequence>
<reference evidence="2 3" key="1">
    <citation type="submission" date="2019-01" db="EMBL/GenBank/DDBJ databases">
        <title>Nocardioides guangzhouensis sp. nov., an actinobacterium isolated from soil.</title>
        <authorList>
            <person name="Fu Y."/>
            <person name="Cai Y."/>
            <person name="Lin Z."/>
            <person name="Chen P."/>
        </authorList>
    </citation>
    <scope>NUCLEOTIDE SEQUENCE [LARGE SCALE GENOMIC DNA]</scope>
    <source>
        <strain evidence="2 3">NBRC 105384</strain>
    </source>
</reference>
<protein>
    <submittedName>
        <fullName evidence="2">Uncharacterized protein</fullName>
    </submittedName>
</protein>
<organism evidence="2 3">
    <name type="scientific">Nocardioides iriomotensis</name>
    <dbReference type="NCBI Taxonomy" id="715784"/>
    <lineage>
        <taxon>Bacteria</taxon>
        <taxon>Bacillati</taxon>
        <taxon>Actinomycetota</taxon>
        <taxon>Actinomycetes</taxon>
        <taxon>Propionibacteriales</taxon>
        <taxon>Nocardioidaceae</taxon>
        <taxon>Nocardioides</taxon>
    </lineage>
</organism>
<keyword evidence="3" id="KW-1185">Reference proteome</keyword>
<dbReference type="Proteomes" id="UP000291189">
    <property type="component" value="Unassembled WGS sequence"/>
</dbReference>
<evidence type="ECO:0000256" key="1">
    <source>
        <dbReference type="SAM" id="MobiDB-lite"/>
    </source>
</evidence>
<gene>
    <name evidence="2" type="ORF">ETU37_04240</name>
</gene>
<dbReference type="EMBL" id="SDPU01000012">
    <property type="protein sequence ID" value="RYU14123.1"/>
    <property type="molecule type" value="Genomic_DNA"/>
</dbReference>
<comment type="caution">
    <text evidence="2">The sequence shown here is derived from an EMBL/GenBank/DDBJ whole genome shotgun (WGS) entry which is preliminary data.</text>
</comment>
<evidence type="ECO:0000313" key="3">
    <source>
        <dbReference type="Proteomes" id="UP000291189"/>
    </source>
</evidence>
<dbReference type="OrthoDB" id="3687464at2"/>
<feature type="compositionally biased region" description="Basic and acidic residues" evidence="1">
    <location>
        <begin position="140"/>
        <end position="161"/>
    </location>
</feature>
<dbReference type="AlphaFoldDB" id="A0A4Q5J6L8"/>
<accession>A0A4Q5J6L8</accession>